<dbReference type="Pfam" id="PF01047">
    <property type="entry name" value="MarR"/>
    <property type="match status" value="1"/>
</dbReference>
<evidence type="ECO:0000256" key="3">
    <source>
        <dbReference type="ARBA" id="ARBA00023163"/>
    </source>
</evidence>
<accession>A0ABU8LHY6</accession>
<comment type="caution">
    <text evidence="5">The sequence shown here is derived from an EMBL/GenBank/DDBJ whole genome shotgun (WGS) entry which is preliminary data.</text>
</comment>
<dbReference type="SMART" id="SM00347">
    <property type="entry name" value="HTH_MARR"/>
    <property type="match status" value="1"/>
</dbReference>
<dbReference type="SUPFAM" id="SSF46785">
    <property type="entry name" value="Winged helix' DNA-binding domain"/>
    <property type="match status" value="1"/>
</dbReference>
<evidence type="ECO:0000313" key="6">
    <source>
        <dbReference type="Proteomes" id="UP001366085"/>
    </source>
</evidence>
<keyword evidence="2" id="KW-0238">DNA-binding</keyword>
<dbReference type="Gene3D" id="1.10.10.10">
    <property type="entry name" value="Winged helix-like DNA-binding domain superfamily/Winged helix DNA-binding domain"/>
    <property type="match status" value="1"/>
</dbReference>
<keyword evidence="1" id="KW-0805">Transcription regulation</keyword>
<organism evidence="5 6">
    <name type="scientific">Microbacterium istanbulense</name>
    <dbReference type="NCBI Taxonomy" id="3122049"/>
    <lineage>
        <taxon>Bacteria</taxon>
        <taxon>Bacillati</taxon>
        <taxon>Actinomycetota</taxon>
        <taxon>Actinomycetes</taxon>
        <taxon>Micrococcales</taxon>
        <taxon>Microbacteriaceae</taxon>
        <taxon>Microbacterium</taxon>
    </lineage>
</organism>
<keyword evidence="6" id="KW-1185">Reference proteome</keyword>
<feature type="domain" description="HTH marR-type" evidence="4">
    <location>
        <begin position="14"/>
        <end position="147"/>
    </location>
</feature>
<gene>
    <name evidence="5" type="ORF">WDU93_04450</name>
</gene>
<dbReference type="PANTHER" id="PTHR33164:SF64">
    <property type="entry name" value="TRANSCRIPTIONAL REGULATOR SLYA"/>
    <property type="match status" value="1"/>
</dbReference>
<keyword evidence="3" id="KW-0804">Transcription</keyword>
<dbReference type="PROSITE" id="PS50995">
    <property type="entry name" value="HTH_MARR_2"/>
    <property type="match status" value="1"/>
</dbReference>
<evidence type="ECO:0000256" key="2">
    <source>
        <dbReference type="ARBA" id="ARBA00023125"/>
    </source>
</evidence>
<dbReference type="EMBL" id="JBBDGN010000002">
    <property type="protein sequence ID" value="MEJ1090937.1"/>
    <property type="molecule type" value="Genomic_DNA"/>
</dbReference>
<dbReference type="InterPro" id="IPR036390">
    <property type="entry name" value="WH_DNA-bd_sf"/>
</dbReference>
<reference evidence="5 6" key="1">
    <citation type="submission" date="2024-02" db="EMBL/GenBank/DDBJ databases">
        <authorList>
            <person name="Saticioglu I.B."/>
        </authorList>
    </citation>
    <scope>NUCLEOTIDE SEQUENCE [LARGE SCALE GENOMIC DNA]</scope>
    <source>
        <strain evidence="5 6">Mu-43</strain>
    </source>
</reference>
<name>A0ABU8LHY6_9MICO</name>
<evidence type="ECO:0000256" key="1">
    <source>
        <dbReference type="ARBA" id="ARBA00023015"/>
    </source>
</evidence>
<dbReference type="InterPro" id="IPR036388">
    <property type="entry name" value="WH-like_DNA-bd_sf"/>
</dbReference>
<sequence length="158" mass="17192">MTDDALHSRFAGPDQSPGFLLWRVTNAWQRAIRAALAPHGLTHVQFVLLATIVSLHPAPVTQRELADAAATDPMMTSQVVRALAARGLIDRHSHPTDRRAVSLRATTEGLRAVNSAIQTVEDADAQYFSALGAQHEGFRDLLLTLDTPSRNNGASHRE</sequence>
<protein>
    <submittedName>
        <fullName evidence="5">MarR family winged helix-turn-helix transcriptional regulator</fullName>
    </submittedName>
</protein>
<dbReference type="InterPro" id="IPR000835">
    <property type="entry name" value="HTH_MarR-typ"/>
</dbReference>
<dbReference type="PANTHER" id="PTHR33164">
    <property type="entry name" value="TRANSCRIPTIONAL REGULATOR, MARR FAMILY"/>
    <property type="match status" value="1"/>
</dbReference>
<evidence type="ECO:0000259" key="4">
    <source>
        <dbReference type="PROSITE" id="PS50995"/>
    </source>
</evidence>
<proteinExistence type="predicted"/>
<evidence type="ECO:0000313" key="5">
    <source>
        <dbReference type="EMBL" id="MEJ1090937.1"/>
    </source>
</evidence>
<dbReference type="Proteomes" id="UP001366085">
    <property type="component" value="Unassembled WGS sequence"/>
</dbReference>
<dbReference type="InterPro" id="IPR039422">
    <property type="entry name" value="MarR/SlyA-like"/>
</dbReference>
<dbReference type="RefSeq" id="WP_337317966.1">
    <property type="nucleotide sequence ID" value="NZ_JBBDGN010000002.1"/>
</dbReference>